<sequence>MPGGPAPLSAPRPPGGGADEHPNTATPGDAGWVLAVPAGGILLVAGIPGAGKSTLIQRVFPADPTADLPAGAGSGPVVLDSAQVRALLARRLGRIPYVLYRPVVHTVHYWRIAAWTVGPRRDLVIHECGTRTWARRTVALLARIRGRPAYLVFLETPPAAALAGQHQRGRVVPHRSFQRHERSAERMRTALRNGSLTAEGWACARGITRDEAARLTRISFD</sequence>
<reference evidence="3" key="1">
    <citation type="submission" date="2016-07" db="EMBL/GenBank/DDBJ databases">
        <title>Sequence Frankia sp. strain CcI1.17.</title>
        <authorList>
            <person name="Ghodhbane-Gtari F."/>
            <person name="Swanson E."/>
            <person name="Gueddou A."/>
            <person name="Morris K."/>
            <person name="Hezbri K."/>
            <person name="Ktari A."/>
            <person name="Nouioui I."/>
            <person name="Abebe-Akele F."/>
            <person name="Simpson S."/>
            <person name="Thomas K."/>
            <person name="Gtari M."/>
            <person name="Tisa L.S."/>
            <person name="Hurst S."/>
        </authorList>
    </citation>
    <scope>NUCLEOTIDE SEQUENCE [LARGE SCALE GENOMIC DNA]</scope>
    <source>
        <strain evidence="3">Cc1.17</strain>
    </source>
</reference>
<dbReference type="EMBL" id="MBLM01000145">
    <property type="protein sequence ID" value="OHV31391.1"/>
    <property type="molecule type" value="Genomic_DNA"/>
</dbReference>
<dbReference type="Gene3D" id="3.40.50.300">
    <property type="entry name" value="P-loop containing nucleotide triphosphate hydrolases"/>
    <property type="match status" value="1"/>
</dbReference>
<dbReference type="OrthoDB" id="3523587at2"/>
<name>A0A1S1QD44_9ACTN</name>
<dbReference type="Proteomes" id="UP000179627">
    <property type="component" value="Unassembled WGS sequence"/>
</dbReference>
<dbReference type="SUPFAM" id="SSF52540">
    <property type="entry name" value="P-loop containing nucleoside triphosphate hydrolases"/>
    <property type="match status" value="1"/>
</dbReference>
<evidence type="ECO:0000256" key="1">
    <source>
        <dbReference type="SAM" id="MobiDB-lite"/>
    </source>
</evidence>
<evidence type="ECO:0000313" key="3">
    <source>
        <dbReference type="Proteomes" id="UP000179627"/>
    </source>
</evidence>
<dbReference type="InterPro" id="IPR027417">
    <property type="entry name" value="P-loop_NTPase"/>
</dbReference>
<proteinExistence type="predicted"/>
<comment type="caution">
    <text evidence="2">The sequence shown here is derived from an EMBL/GenBank/DDBJ whole genome shotgun (WGS) entry which is preliminary data.</text>
</comment>
<dbReference type="RefSeq" id="WP_071088514.1">
    <property type="nucleotide sequence ID" value="NZ_MBLM01000145.1"/>
</dbReference>
<keyword evidence="3" id="KW-1185">Reference proteome</keyword>
<dbReference type="AlphaFoldDB" id="A0A1S1QD44"/>
<evidence type="ECO:0000313" key="2">
    <source>
        <dbReference type="EMBL" id="OHV31391.1"/>
    </source>
</evidence>
<organism evidence="2 3">
    <name type="scientific">Parafrankia colletiae</name>
    <dbReference type="NCBI Taxonomy" id="573497"/>
    <lineage>
        <taxon>Bacteria</taxon>
        <taxon>Bacillati</taxon>
        <taxon>Actinomycetota</taxon>
        <taxon>Actinomycetes</taxon>
        <taxon>Frankiales</taxon>
        <taxon>Frankiaceae</taxon>
        <taxon>Parafrankia</taxon>
    </lineage>
</organism>
<gene>
    <name evidence="2" type="ORF">CC117_26315</name>
</gene>
<feature type="region of interest" description="Disordered" evidence="1">
    <location>
        <begin position="1"/>
        <end position="29"/>
    </location>
</feature>
<dbReference type="Pfam" id="PF13671">
    <property type="entry name" value="AAA_33"/>
    <property type="match status" value="1"/>
</dbReference>
<accession>A0A1S1QD44</accession>
<protein>
    <submittedName>
        <fullName evidence="2">Uncharacterized protein</fullName>
    </submittedName>
</protein>
<feature type="compositionally biased region" description="Pro residues" evidence="1">
    <location>
        <begin position="1"/>
        <end position="14"/>
    </location>
</feature>